<keyword evidence="10 11" id="KW-0407">Ion channel</keyword>
<evidence type="ECO:0000256" key="9">
    <source>
        <dbReference type="ARBA" id="ARBA00023201"/>
    </source>
</evidence>
<evidence type="ECO:0000256" key="2">
    <source>
        <dbReference type="ARBA" id="ARBA00022448"/>
    </source>
</evidence>
<comment type="similarity">
    <text evidence="11">Belongs to the amiloride-sensitive sodium channel (TC 1.A.6) family.</text>
</comment>
<evidence type="ECO:0000256" key="11">
    <source>
        <dbReference type="RuleBase" id="RU000679"/>
    </source>
</evidence>
<sequence>MKNEKKTASEFFDKIILWASSTSAHGVKNVFQSDLLLKKIMWSVILVSSVSYCFYQVVLVVTLFFRFNVITSLKAVYEAPTSYPAVAFCNLNAYNGPFVRDNMKEILEKKNISQDNYEPIDFVDNGVDHFKSTFEIEALKGQFNLHFSGFYLYEMLISCRSHKKKVTMIYQFTKLKKLSRNFINEFSIKIIRRNYSFVELIWLKLMSALPFLVKILQ</sequence>
<evidence type="ECO:0000256" key="6">
    <source>
        <dbReference type="ARBA" id="ARBA00023053"/>
    </source>
</evidence>
<accession>A0A3M7QPU7</accession>
<keyword evidence="8 12" id="KW-0472">Membrane</keyword>
<dbReference type="Proteomes" id="UP000276133">
    <property type="component" value="Unassembled WGS sequence"/>
</dbReference>
<evidence type="ECO:0000256" key="8">
    <source>
        <dbReference type="ARBA" id="ARBA00023136"/>
    </source>
</evidence>
<keyword evidence="14" id="KW-1185">Reference proteome</keyword>
<evidence type="ECO:0000256" key="10">
    <source>
        <dbReference type="ARBA" id="ARBA00023303"/>
    </source>
</evidence>
<evidence type="ECO:0000256" key="1">
    <source>
        <dbReference type="ARBA" id="ARBA00004141"/>
    </source>
</evidence>
<dbReference type="PANTHER" id="PTHR11690">
    <property type="entry name" value="AMILORIDE-SENSITIVE SODIUM CHANNEL-RELATED"/>
    <property type="match status" value="1"/>
</dbReference>
<reference evidence="13 14" key="1">
    <citation type="journal article" date="2018" name="Sci. Rep.">
        <title>Genomic signatures of local adaptation to the degree of environmental predictability in rotifers.</title>
        <authorList>
            <person name="Franch-Gras L."/>
            <person name="Hahn C."/>
            <person name="Garcia-Roger E.M."/>
            <person name="Carmona M.J."/>
            <person name="Serra M."/>
            <person name="Gomez A."/>
        </authorList>
    </citation>
    <scope>NUCLEOTIDE SEQUENCE [LARGE SCALE GENOMIC DNA]</scope>
    <source>
        <strain evidence="13">HYR1</strain>
    </source>
</reference>
<keyword evidence="2 11" id="KW-0813">Transport</keyword>
<keyword evidence="6" id="KW-0915">Sodium</keyword>
<evidence type="ECO:0000256" key="5">
    <source>
        <dbReference type="ARBA" id="ARBA00022989"/>
    </source>
</evidence>
<dbReference type="OrthoDB" id="6021021at2759"/>
<dbReference type="AlphaFoldDB" id="A0A3M7QPU7"/>
<evidence type="ECO:0000256" key="12">
    <source>
        <dbReference type="SAM" id="Phobius"/>
    </source>
</evidence>
<evidence type="ECO:0000256" key="3">
    <source>
        <dbReference type="ARBA" id="ARBA00022461"/>
    </source>
</evidence>
<keyword evidence="4 11" id="KW-0812">Transmembrane</keyword>
<proteinExistence type="inferred from homology"/>
<dbReference type="InterPro" id="IPR001873">
    <property type="entry name" value="ENaC"/>
</dbReference>
<dbReference type="GO" id="GO:0005886">
    <property type="term" value="C:plasma membrane"/>
    <property type="evidence" value="ECO:0007669"/>
    <property type="project" value="TreeGrafter"/>
</dbReference>
<evidence type="ECO:0000313" key="14">
    <source>
        <dbReference type="Proteomes" id="UP000276133"/>
    </source>
</evidence>
<dbReference type="EMBL" id="REGN01005453">
    <property type="protein sequence ID" value="RNA13293.1"/>
    <property type="molecule type" value="Genomic_DNA"/>
</dbReference>
<keyword evidence="7 11" id="KW-0406">Ion transport</keyword>
<protein>
    <submittedName>
        <fullName evidence="13">Acid-sensing ion channel 5</fullName>
    </submittedName>
</protein>
<evidence type="ECO:0000256" key="7">
    <source>
        <dbReference type="ARBA" id="ARBA00023065"/>
    </source>
</evidence>
<name>A0A3M7QPU7_BRAPC</name>
<keyword evidence="9 11" id="KW-0739">Sodium transport</keyword>
<dbReference type="GO" id="GO:0015280">
    <property type="term" value="F:ligand-gated sodium channel activity"/>
    <property type="evidence" value="ECO:0007669"/>
    <property type="project" value="TreeGrafter"/>
</dbReference>
<evidence type="ECO:0000313" key="13">
    <source>
        <dbReference type="EMBL" id="RNA13293.1"/>
    </source>
</evidence>
<feature type="transmembrane region" description="Helical" evidence="12">
    <location>
        <begin position="40"/>
        <end position="65"/>
    </location>
</feature>
<comment type="caution">
    <text evidence="13">The sequence shown here is derived from an EMBL/GenBank/DDBJ whole genome shotgun (WGS) entry which is preliminary data.</text>
</comment>
<keyword evidence="5 12" id="KW-1133">Transmembrane helix</keyword>
<organism evidence="13 14">
    <name type="scientific">Brachionus plicatilis</name>
    <name type="common">Marine rotifer</name>
    <name type="synonym">Brachionus muelleri</name>
    <dbReference type="NCBI Taxonomy" id="10195"/>
    <lineage>
        <taxon>Eukaryota</taxon>
        <taxon>Metazoa</taxon>
        <taxon>Spiralia</taxon>
        <taxon>Gnathifera</taxon>
        <taxon>Rotifera</taxon>
        <taxon>Eurotatoria</taxon>
        <taxon>Monogononta</taxon>
        <taxon>Pseudotrocha</taxon>
        <taxon>Ploima</taxon>
        <taxon>Brachionidae</taxon>
        <taxon>Brachionus</taxon>
    </lineage>
</organism>
<comment type="subcellular location">
    <subcellularLocation>
        <location evidence="1">Membrane</location>
        <topology evidence="1">Multi-pass membrane protein</topology>
    </subcellularLocation>
</comment>
<keyword evidence="3 11" id="KW-0894">Sodium channel</keyword>
<gene>
    <name evidence="13" type="ORF">BpHYR1_035989</name>
</gene>
<evidence type="ECO:0000256" key="4">
    <source>
        <dbReference type="ARBA" id="ARBA00022692"/>
    </source>
</evidence>
<dbReference type="Pfam" id="PF00858">
    <property type="entry name" value="ASC"/>
    <property type="match status" value="1"/>
</dbReference>